<reference evidence="2 3" key="1">
    <citation type="journal article" date="2014" name="Int. J. Syst. Evol. Microbiol.">
        <title>Complete genome sequence of Corynebacterium casei LMG S-19264T (=DSM 44701T), isolated from a smear-ripened cheese.</title>
        <authorList>
            <consortium name="US DOE Joint Genome Institute (JGI-PGF)"/>
            <person name="Walter F."/>
            <person name="Albersmeier A."/>
            <person name="Kalinowski J."/>
            <person name="Ruckert C."/>
        </authorList>
    </citation>
    <scope>NUCLEOTIDE SEQUENCE [LARGE SCALE GENOMIC DNA]</scope>
    <source>
        <strain evidence="2 3">CGMCC 1.7286</strain>
    </source>
</reference>
<organism evidence="2 3">
    <name type="scientific">Marinobacterium nitratireducens</name>
    <dbReference type="NCBI Taxonomy" id="518897"/>
    <lineage>
        <taxon>Bacteria</taxon>
        <taxon>Pseudomonadati</taxon>
        <taxon>Pseudomonadota</taxon>
        <taxon>Gammaproteobacteria</taxon>
        <taxon>Oceanospirillales</taxon>
        <taxon>Oceanospirillaceae</taxon>
        <taxon>Marinobacterium</taxon>
    </lineage>
</organism>
<name>A0A917ZLX2_9GAMM</name>
<gene>
    <name evidence="2" type="ORF">GCM10011348_38500</name>
</gene>
<feature type="region of interest" description="Disordered" evidence="1">
    <location>
        <begin position="43"/>
        <end position="66"/>
    </location>
</feature>
<keyword evidence="3" id="KW-1185">Reference proteome</keyword>
<evidence type="ECO:0000256" key="1">
    <source>
        <dbReference type="SAM" id="MobiDB-lite"/>
    </source>
</evidence>
<protein>
    <submittedName>
        <fullName evidence="2">Uncharacterized protein</fullName>
    </submittedName>
</protein>
<dbReference type="EMBL" id="BMLT01000011">
    <property type="protein sequence ID" value="GGO86791.1"/>
    <property type="molecule type" value="Genomic_DNA"/>
</dbReference>
<comment type="caution">
    <text evidence="2">The sequence shown here is derived from an EMBL/GenBank/DDBJ whole genome shotgun (WGS) entry which is preliminary data.</text>
</comment>
<accession>A0A917ZLX2</accession>
<dbReference type="Proteomes" id="UP000599578">
    <property type="component" value="Unassembled WGS sequence"/>
</dbReference>
<sequence>MQTDAIQSRIENLTAGLTPAVQAGQGAQFSLLLSLISVNQQQYTPAQPPPAQGAVEPAPEPRYPDPRSFYTEAFTERLNRSLRQSQPGEFALLCSYLDVAASIPRQTQRALDRFEQVALMSSGRLMLDRIEASRLQLSA</sequence>
<proteinExistence type="predicted"/>
<dbReference type="RefSeq" id="WP_188862249.1">
    <property type="nucleotide sequence ID" value="NZ_BMLT01000011.1"/>
</dbReference>
<evidence type="ECO:0000313" key="2">
    <source>
        <dbReference type="EMBL" id="GGO86791.1"/>
    </source>
</evidence>
<evidence type="ECO:0000313" key="3">
    <source>
        <dbReference type="Proteomes" id="UP000599578"/>
    </source>
</evidence>
<dbReference type="AlphaFoldDB" id="A0A917ZLX2"/>